<protein>
    <submittedName>
        <fullName evidence="7">2-aminoadipate transaminase</fullName>
    </submittedName>
</protein>
<dbReference type="Gene3D" id="3.40.640.10">
    <property type="entry name" value="Type I PLP-dependent aspartate aminotransferase-like (Major domain)"/>
    <property type="match status" value="1"/>
</dbReference>
<keyword evidence="8" id="KW-1185">Reference proteome</keyword>
<dbReference type="InterPro" id="IPR015421">
    <property type="entry name" value="PyrdxlP-dep_Trfase_major"/>
</dbReference>
<dbReference type="CDD" id="cd00609">
    <property type="entry name" value="AAT_like"/>
    <property type="match status" value="1"/>
</dbReference>
<dbReference type="InterPro" id="IPR015424">
    <property type="entry name" value="PyrdxlP-dep_Trfase"/>
</dbReference>
<gene>
    <name evidence="7" type="ORF">SO694_00010414</name>
</gene>
<accession>A0ABR1GF68</accession>
<comment type="cofactor">
    <cofactor evidence="1">
        <name>pyridoxal 5'-phosphate</name>
        <dbReference type="ChEBI" id="CHEBI:597326"/>
    </cofactor>
</comment>
<keyword evidence="2" id="KW-0032">Aminotransferase</keyword>
<evidence type="ECO:0000313" key="7">
    <source>
        <dbReference type="EMBL" id="KAK7254674.1"/>
    </source>
</evidence>
<sequence>MAASSTSTTMDELLKRSTVAQSLVRNPIRVVMNRVFADPSILSLAGGRPVASVFPLVGLSLKLKDNSTLTTDLVDNDLNYGALNAIGTPALRGWQKAFVKAFHGVDVDAKGYDCVVTPGNSDGIFKSVLALSDPGDIIFADAYTYTGILACARPLGRLVVGVDGDDDGMSPDALVEACERARRAGKRCAMLYVIPNGHNPLGLTMPEKRRKELYLACRAGNLAVVEDDSYSLLRLPARGKKDYAGLRGALSLEPSFLAIDALPGFGDGRVVRLDSFSKSLCPGLRFGFLTAPKPLVEKLGTLNEVTTWSLSGVALKAYEILLNDLAKKNYAKLEKQAKDVQRLYATRRDLLLDALDKILKPHATYNAPKSGMFLLVRAADPDVDVAALLDDLLDAGVAALPAAGFRPDGGPSNAFRVSFTQVHSREVAERAATKLKAVLSDAAKVAAAKKGWAAKRAAAAARVDALFAAERPPLAVPLPYVVAGVSVLVALLLRRK</sequence>
<evidence type="ECO:0000256" key="4">
    <source>
        <dbReference type="ARBA" id="ARBA00022898"/>
    </source>
</evidence>
<dbReference type="Proteomes" id="UP001363151">
    <property type="component" value="Unassembled WGS sequence"/>
</dbReference>
<evidence type="ECO:0000259" key="6">
    <source>
        <dbReference type="Pfam" id="PF00155"/>
    </source>
</evidence>
<keyword evidence="5" id="KW-0812">Transmembrane</keyword>
<proteinExistence type="predicted"/>
<feature type="transmembrane region" description="Helical" evidence="5">
    <location>
        <begin position="474"/>
        <end position="493"/>
    </location>
</feature>
<keyword evidence="5" id="KW-0472">Membrane</keyword>
<keyword evidence="5" id="KW-1133">Transmembrane helix</keyword>
<dbReference type="InterPro" id="IPR004839">
    <property type="entry name" value="Aminotransferase_I/II_large"/>
</dbReference>
<evidence type="ECO:0000256" key="1">
    <source>
        <dbReference type="ARBA" id="ARBA00001933"/>
    </source>
</evidence>
<dbReference type="EMBL" id="JBBJCI010000023">
    <property type="protein sequence ID" value="KAK7254674.1"/>
    <property type="molecule type" value="Genomic_DNA"/>
</dbReference>
<dbReference type="PANTHER" id="PTHR42790:SF19">
    <property type="entry name" value="KYNURENINE_ALPHA-AMINOADIPATE AMINOTRANSFERASE, MITOCHONDRIAL"/>
    <property type="match status" value="1"/>
</dbReference>
<name>A0ABR1GF68_AURAN</name>
<dbReference type="PANTHER" id="PTHR42790">
    <property type="entry name" value="AMINOTRANSFERASE"/>
    <property type="match status" value="1"/>
</dbReference>
<evidence type="ECO:0000313" key="8">
    <source>
        <dbReference type="Proteomes" id="UP001363151"/>
    </source>
</evidence>
<evidence type="ECO:0000256" key="2">
    <source>
        <dbReference type="ARBA" id="ARBA00022576"/>
    </source>
</evidence>
<organism evidence="7 8">
    <name type="scientific">Aureococcus anophagefferens</name>
    <name type="common">Harmful bloom alga</name>
    <dbReference type="NCBI Taxonomy" id="44056"/>
    <lineage>
        <taxon>Eukaryota</taxon>
        <taxon>Sar</taxon>
        <taxon>Stramenopiles</taxon>
        <taxon>Ochrophyta</taxon>
        <taxon>Pelagophyceae</taxon>
        <taxon>Pelagomonadales</taxon>
        <taxon>Pelagomonadaceae</taxon>
        <taxon>Aureococcus</taxon>
    </lineage>
</organism>
<reference evidence="7 8" key="1">
    <citation type="submission" date="2024-03" db="EMBL/GenBank/DDBJ databases">
        <title>Aureococcus anophagefferens CCMP1851 and Kratosvirus quantuckense: Draft genome of a second virus-susceptible host strain in the model system.</title>
        <authorList>
            <person name="Chase E."/>
            <person name="Truchon A.R."/>
            <person name="Schepens W."/>
            <person name="Wilhelm S.W."/>
        </authorList>
    </citation>
    <scope>NUCLEOTIDE SEQUENCE [LARGE SCALE GENOMIC DNA]</scope>
    <source>
        <strain evidence="7 8">CCMP1851</strain>
    </source>
</reference>
<keyword evidence="3" id="KW-0808">Transferase</keyword>
<dbReference type="Pfam" id="PF00155">
    <property type="entry name" value="Aminotran_1_2"/>
    <property type="match status" value="1"/>
</dbReference>
<dbReference type="SUPFAM" id="SSF53383">
    <property type="entry name" value="PLP-dependent transferases"/>
    <property type="match status" value="1"/>
</dbReference>
<feature type="domain" description="Aminotransferase class I/classII large" evidence="6">
    <location>
        <begin position="113"/>
        <end position="434"/>
    </location>
</feature>
<comment type="caution">
    <text evidence="7">The sequence shown here is derived from an EMBL/GenBank/DDBJ whole genome shotgun (WGS) entry which is preliminary data.</text>
</comment>
<evidence type="ECO:0000256" key="5">
    <source>
        <dbReference type="SAM" id="Phobius"/>
    </source>
</evidence>
<evidence type="ECO:0000256" key="3">
    <source>
        <dbReference type="ARBA" id="ARBA00022679"/>
    </source>
</evidence>
<dbReference type="InterPro" id="IPR050859">
    <property type="entry name" value="Class-I_PLP-dep_aminotransf"/>
</dbReference>
<keyword evidence="4" id="KW-0663">Pyridoxal phosphate</keyword>